<dbReference type="EMBL" id="JAULSW010000001">
    <property type="protein sequence ID" value="KAK3393812.1"/>
    <property type="molecule type" value="Genomic_DNA"/>
</dbReference>
<evidence type="ECO:0000259" key="2">
    <source>
        <dbReference type="Pfam" id="PF01425"/>
    </source>
</evidence>
<feature type="region of interest" description="Disordered" evidence="1">
    <location>
        <begin position="612"/>
        <end position="667"/>
    </location>
</feature>
<evidence type="ECO:0000313" key="3">
    <source>
        <dbReference type="EMBL" id="KAK3393812.1"/>
    </source>
</evidence>
<reference evidence="3" key="2">
    <citation type="submission" date="2023-06" db="EMBL/GenBank/DDBJ databases">
        <authorList>
            <consortium name="Lawrence Berkeley National Laboratory"/>
            <person name="Haridas S."/>
            <person name="Hensen N."/>
            <person name="Bonometti L."/>
            <person name="Westerberg I."/>
            <person name="Brannstrom I.O."/>
            <person name="Guillou S."/>
            <person name="Cros-Aarteil S."/>
            <person name="Calhoun S."/>
            <person name="Kuo A."/>
            <person name="Mondo S."/>
            <person name="Pangilinan J."/>
            <person name="Riley R."/>
            <person name="LaButti K."/>
            <person name="Andreopoulos B."/>
            <person name="Lipzen A."/>
            <person name="Chen C."/>
            <person name="Yanf M."/>
            <person name="Daum C."/>
            <person name="Ng V."/>
            <person name="Clum A."/>
            <person name="Steindorff A."/>
            <person name="Ohm R."/>
            <person name="Martin F."/>
            <person name="Silar P."/>
            <person name="Natvig D."/>
            <person name="Lalanne C."/>
            <person name="Gautier V."/>
            <person name="Ament-velasquez S.L."/>
            <person name="Kruys A."/>
            <person name="Hutchinson M.I."/>
            <person name="Powell A.J."/>
            <person name="Barry K."/>
            <person name="Miller A.N."/>
            <person name="Grigoriev I.V."/>
            <person name="Debuchy R."/>
            <person name="Gladieux P."/>
            <person name="Thoren M.H."/>
            <person name="Johannesson H."/>
        </authorList>
    </citation>
    <scope>NUCLEOTIDE SEQUENCE</scope>
    <source>
        <strain evidence="3">CBS 232.78</strain>
    </source>
</reference>
<evidence type="ECO:0000313" key="4">
    <source>
        <dbReference type="Proteomes" id="UP001285441"/>
    </source>
</evidence>
<reference evidence="3" key="1">
    <citation type="journal article" date="2023" name="Mol. Phylogenet. Evol.">
        <title>Genome-scale phylogeny and comparative genomics of the fungal order Sordariales.</title>
        <authorList>
            <person name="Hensen N."/>
            <person name="Bonometti L."/>
            <person name="Westerberg I."/>
            <person name="Brannstrom I.O."/>
            <person name="Guillou S."/>
            <person name="Cros-Aarteil S."/>
            <person name="Calhoun S."/>
            <person name="Haridas S."/>
            <person name="Kuo A."/>
            <person name="Mondo S."/>
            <person name="Pangilinan J."/>
            <person name="Riley R."/>
            <person name="LaButti K."/>
            <person name="Andreopoulos B."/>
            <person name="Lipzen A."/>
            <person name="Chen C."/>
            <person name="Yan M."/>
            <person name="Daum C."/>
            <person name="Ng V."/>
            <person name="Clum A."/>
            <person name="Steindorff A."/>
            <person name="Ohm R.A."/>
            <person name="Martin F."/>
            <person name="Silar P."/>
            <person name="Natvig D.O."/>
            <person name="Lalanne C."/>
            <person name="Gautier V."/>
            <person name="Ament-Velasquez S.L."/>
            <person name="Kruys A."/>
            <person name="Hutchinson M.I."/>
            <person name="Powell A.J."/>
            <person name="Barry K."/>
            <person name="Miller A.N."/>
            <person name="Grigoriev I.V."/>
            <person name="Debuchy R."/>
            <person name="Gladieux P."/>
            <person name="Hiltunen Thoren M."/>
            <person name="Johannesson H."/>
        </authorList>
    </citation>
    <scope>NUCLEOTIDE SEQUENCE</scope>
    <source>
        <strain evidence="3">CBS 232.78</strain>
    </source>
</reference>
<dbReference type="InterPro" id="IPR000120">
    <property type="entry name" value="Amidase"/>
</dbReference>
<evidence type="ECO:0000256" key="1">
    <source>
        <dbReference type="SAM" id="MobiDB-lite"/>
    </source>
</evidence>
<dbReference type="PANTHER" id="PTHR11895">
    <property type="entry name" value="TRANSAMIDASE"/>
    <property type="match status" value="1"/>
</dbReference>
<dbReference type="Gene3D" id="3.90.1300.10">
    <property type="entry name" value="Amidase signature (AS) domain"/>
    <property type="match status" value="1"/>
</dbReference>
<dbReference type="SUPFAM" id="SSF75304">
    <property type="entry name" value="Amidase signature (AS) enzymes"/>
    <property type="match status" value="1"/>
</dbReference>
<feature type="compositionally biased region" description="Low complexity" evidence="1">
    <location>
        <begin position="612"/>
        <end position="631"/>
    </location>
</feature>
<comment type="caution">
    <text evidence="3">The sequence shown here is derived from an EMBL/GenBank/DDBJ whole genome shotgun (WGS) entry which is preliminary data.</text>
</comment>
<dbReference type="Pfam" id="PF01425">
    <property type="entry name" value="Amidase"/>
    <property type="match status" value="1"/>
</dbReference>
<keyword evidence="4" id="KW-1185">Reference proteome</keyword>
<dbReference type="InterPro" id="IPR036928">
    <property type="entry name" value="AS_sf"/>
</dbReference>
<name>A0AAE0P5V3_9PEZI</name>
<protein>
    <submittedName>
        <fullName evidence="3">Amidase signature domain-containing protein</fullName>
    </submittedName>
</protein>
<gene>
    <name evidence="3" type="ORF">B0H63DRAFT_498794</name>
</gene>
<dbReference type="InterPro" id="IPR023631">
    <property type="entry name" value="Amidase_dom"/>
</dbReference>
<proteinExistence type="predicted"/>
<dbReference type="Proteomes" id="UP001285441">
    <property type="component" value="Unassembled WGS sequence"/>
</dbReference>
<feature type="domain" description="Amidase" evidence="2">
    <location>
        <begin position="156"/>
        <end position="571"/>
    </location>
</feature>
<dbReference type="AlphaFoldDB" id="A0AAE0P5V3"/>
<organism evidence="3 4">
    <name type="scientific">Podospora didyma</name>
    <dbReference type="NCBI Taxonomy" id="330526"/>
    <lineage>
        <taxon>Eukaryota</taxon>
        <taxon>Fungi</taxon>
        <taxon>Dikarya</taxon>
        <taxon>Ascomycota</taxon>
        <taxon>Pezizomycotina</taxon>
        <taxon>Sordariomycetes</taxon>
        <taxon>Sordariomycetidae</taxon>
        <taxon>Sordariales</taxon>
        <taxon>Podosporaceae</taxon>
        <taxon>Podospora</taxon>
    </lineage>
</organism>
<accession>A0AAE0P5V3</accession>
<sequence length="667" mass="70265">MASAKRFANYPGAKEAPAAALEYKPEEDKNPALRGLALVVVATAIANSTWLQKWLWSNAKLGQPKLTPGLAGVVRRMHPNVIPLADGTVQTSSSMLELGAELRTPQPTNLAGRFNSVADYHEAYRSGEVTPLQVAEALLPLIRRDIKPEPSKYAVAWLQTNVDEVLAAAKASTERWAAGKPLGVLDGVPFGVKDDLEVKGFVSTMGMKVNKSEPYFNTPQTETVWPVQKLQEAGGIMMGKMNQHEVGMDTTGCNPTTGTAVNWANPSYYPGGSSSGAGSAVSGGLVPIAIGTDAGGSIRIPPAFCGVYGLKPTHNRTCTRASTMCVVGPACATAADLAIAYRIMAQPNPSHPDQGHFALSVPPSSSPSQKKYLGICREWVARSDADVLAVFDKAVHYLTSTLGYETVDIKLPYLREGKLAHAGTCVTEAADDAKARSSRGAANYLSLLSLPNRMLVGAGAQTPAADYLKYTQIRQVIMSHLAFLYEKYPDLLILTPTTPLAGMPIHPGDQKYGFSDGNNALKSMTYVWLANSSGCPAVSCPAGFVEPAQGDGRLPVGLMAMAEWGAEEQLLAFARDTETYLNETYPGGRVRPAQWADVLGLAKAGKGTATATAMGANPNNTAAATAGNTNGKLEEGGMGQLGSVPKTTTAAATTTTTVTGTTETSDL</sequence>
<feature type="compositionally biased region" description="Low complexity" evidence="1">
    <location>
        <begin position="647"/>
        <end position="667"/>
    </location>
</feature>
<dbReference type="PANTHER" id="PTHR11895:SF67">
    <property type="entry name" value="AMIDASE DOMAIN-CONTAINING PROTEIN"/>
    <property type="match status" value="1"/>
</dbReference>
<dbReference type="GO" id="GO:0003824">
    <property type="term" value="F:catalytic activity"/>
    <property type="evidence" value="ECO:0007669"/>
    <property type="project" value="InterPro"/>
</dbReference>